<sequence>MLSDVPGKNTCHRKVFESQSLGNGQEFFKCTCQQKFTTKQCICLKMVLCN</sequence>
<comment type="caution">
    <text evidence="1">The sequence shown here is derived from an EMBL/GenBank/DDBJ whole genome shotgun (WGS) entry which is preliminary data.</text>
</comment>
<dbReference type="Proteomes" id="UP000478052">
    <property type="component" value="Unassembled WGS sequence"/>
</dbReference>
<gene>
    <name evidence="1" type="ORF">FWK35_00005305</name>
</gene>
<dbReference type="AlphaFoldDB" id="A0A6G0ZEC4"/>
<name>A0A6G0ZEC4_APHCR</name>
<protein>
    <submittedName>
        <fullName evidence="1">KRAB-A domain-containing protein 2-like</fullName>
    </submittedName>
</protein>
<reference evidence="1 2" key="1">
    <citation type="submission" date="2019-08" db="EMBL/GenBank/DDBJ databases">
        <title>Whole genome of Aphis craccivora.</title>
        <authorList>
            <person name="Voronova N.V."/>
            <person name="Shulinski R.S."/>
            <person name="Bandarenka Y.V."/>
            <person name="Zhorov D.G."/>
            <person name="Warner D."/>
        </authorList>
    </citation>
    <scope>NUCLEOTIDE SEQUENCE [LARGE SCALE GENOMIC DNA]</scope>
    <source>
        <strain evidence="1">180601</strain>
        <tissue evidence="1">Whole Body</tissue>
    </source>
</reference>
<accession>A0A6G0ZEC4</accession>
<proteinExistence type="predicted"/>
<dbReference type="EMBL" id="VUJU01000608">
    <property type="protein sequence ID" value="KAF0769357.1"/>
    <property type="molecule type" value="Genomic_DNA"/>
</dbReference>
<organism evidence="1 2">
    <name type="scientific">Aphis craccivora</name>
    <name type="common">Cowpea aphid</name>
    <dbReference type="NCBI Taxonomy" id="307492"/>
    <lineage>
        <taxon>Eukaryota</taxon>
        <taxon>Metazoa</taxon>
        <taxon>Ecdysozoa</taxon>
        <taxon>Arthropoda</taxon>
        <taxon>Hexapoda</taxon>
        <taxon>Insecta</taxon>
        <taxon>Pterygota</taxon>
        <taxon>Neoptera</taxon>
        <taxon>Paraneoptera</taxon>
        <taxon>Hemiptera</taxon>
        <taxon>Sternorrhyncha</taxon>
        <taxon>Aphidomorpha</taxon>
        <taxon>Aphidoidea</taxon>
        <taxon>Aphididae</taxon>
        <taxon>Aphidini</taxon>
        <taxon>Aphis</taxon>
        <taxon>Aphis</taxon>
    </lineage>
</organism>
<keyword evidence="2" id="KW-1185">Reference proteome</keyword>
<evidence type="ECO:0000313" key="1">
    <source>
        <dbReference type="EMBL" id="KAF0769357.1"/>
    </source>
</evidence>
<evidence type="ECO:0000313" key="2">
    <source>
        <dbReference type="Proteomes" id="UP000478052"/>
    </source>
</evidence>